<feature type="active site" description="Schiff-base intermediate with substrate" evidence="4">
    <location>
        <position position="165"/>
    </location>
</feature>
<dbReference type="InterPro" id="IPR020624">
    <property type="entry name" value="Schiff_base-form_aldolases_CS"/>
</dbReference>
<gene>
    <name evidence="6" type="primary">nanA</name>
    <name evidence="6" type="ORF">REIFOR_02427</name>
</gene>
<dbReference type="PROSITE" id="PS00665">
    <property type="entry name" value="DHDPS_1"/>
    <property type="match status" value="1"/>
</dbReference>
<dbReference type="NCBIfam" id="NF003164">
    <property type="entry name" value="PRK04147.1"/>
    <property type="match status" value="1"/>
</dbReference>
<evidence type="ECO:0000256" key="2">
    <source>
        <dbReference type="ARBA" id="ARBA00023270"/>
    </source>
</evidence>
<dbReference type="PIRSF" id="PIRSF001365">
    <property type="entry name" value="DHDPS"/>
    <property type="match status" value="1"/>
</dbReference>
<dbReference type="GO" id="GO:0008747">
    <property type="term" value="F:N-acetylneuraminate lyase activity"/>
    <property type="evidence" value="ECO:0007669"/>
    <property type="project" value="UniProtKB-EC"/>
</dbReference>
<keyword evidence="1 3" id="KW-0456">Lyase</keyword>
<sequence>MTKNFAGEYAALLTPFDQKENIDFKSLQSLVVNAIDQDLTGVYVGGSTGEAFLQSQAERRDCLESVAESSLGKLNLIAHVGSIRTKDCCELANAAKGAGYHAVSAVTPFYYGFSFDALLDHYRAIVDAADGLPMIVYNIPVLTGVALSDMQIEELLNLENVIGIKQTSIDLYQLEKIANRNPGKIVFNGFDEIFLPGQMAGAQGGIGSTYNVIGSKYKEIQKLICSGDVGRAKSVQKSANRLIDLLVLVGVIPGLKYILQQKGIIATDTVRAPFRMLDSMQKRLVDDFISSAL</sequence>
<dbReference type="KEGG" id="rfo:REIFOR_02427"/>
<keyword evidence="2" id="KW-0704">Schiff base</keyword>
<dbReference type="EMBL" id="CP011797">
    <property type="protein sequence ID" value="ATX77552.1"/>
    <property type="molecule type" value="Genomic_DNA"/>
</dbReference>
<dbReference type="AlphaFoldDB" id="A0A2K8KSG5"/>
<accession>A0A2K8KSG5</accession>
<dbReference type="PROSITE" id="PS00666">
    <property type="entry name" value="DHDPS_2"/>
    <property type="match status" value="1"/>
</dbReference>
<dbReference type="Pfam" id="PF00701">
    <property type="entry name" value="DHDPS"/>
    <property type="match status" value="1"/>
</dbReference>
<dbReference type="SUPFAM" id="SSF51569">
    <property type="entry name" value="Aldolase"/>
    <property type="match status" value="1"/>
</dbReference>
<feature type="active site" description="Proton donor/acceptor" evidence="4">
    <location>
        <position position="137"/>
    </location>
</feature>
<feature type="binding site" evidence="5">
    <location>
        <position position="48"/>
    </location>
    <ligand>
        <name>pyruvate</name>
        <dbReference type="ChEBI" id="CHEBI:15361"/>
    </ligand>
</feature>
<reference evidence="6 7" key="1">
    <citation type="journal article" date="2017" name="Environ. Microbiol.">
        <title>Genomic and physiological analyses of 'Reinekea forsetii' reveal a versatile opportunistic lifestyle during spring algae blooms.</title>
        <authorList>
            <person name="Avci B."/>
            <person name="Hahnke R.L."/>
            <person name="Chafee M."/>
            <person name="Fischer T."/>
            <person name="Gruber-Vodicka H."/>
            <person name="Tegetmeyer H.E."/>
            <person name="Harder J."/>
            <person name="Fuchs B.M."/>
            <person name="Amann R.I."/>
            <person name="Teeling H."/>
        </authorList>
    </citation>
    <scope>NUCLEOTIDE SEQUENCE [LARGE SCALE GENOMIC DNA]</scope>
    <source>
        <strain evidence="6 7">Hel1_31_D35</strain>
    </source>
</reference>
<proteinExistence type="inferred from homology"/>
<keyword evidence="7" id="KW-1185">Reference proteome</keyword>
<protein>
    <submittedName>
        <fullName evidence="6">N-acetylneuraminate lyase NanA</fullName>
        <ecNumber evidence="6">4.1.3.3</ecNumber>
    </submittedName>
</protein>
<dbReference type="GO" id="GO:0019262">
    <property type="term" value="P:N-acetylneuraminate catabolic process"/>
    <property type="evidence" value="ECO:0007669"/>
    <property type="project" value="TreeGrafter"/>
</dbReference>
<dbReference type="PANTHER" id="PTHR42849:SF1">
    <property type="entry name" value="N-ACETYLNEURAMINATE LYASE"/>
    <property type="match status" value="1"/>
</dbReference>
<dbReference type="EC" id="4.1.3.3" evidence="6"/>
<dbReference type="PRINTS" id="PR00146">
    <property type="entry name" value="DHPICSNTHASE"/>
</dbReference>
<evidence type="ECO:0000313" key="6">
    <source>
        <dbReference type="EMBL" id="ATX77552.1"/>
    </source>
</evidence>
<evidence type="ECO:0000313" key="7">
    <source>
        <dbReference type="Proteomes" id="UP000229757"/>
    </source>
</evidence>
<evidence type="ECO:0000256" key="3">
    <source>
        <dbReference type="PIRNR" id="PIRNR001365"/>
    </source>
</evidence>
<dbReference type="InterPro" id="IPR020625">
    <property type="entry name" value="Schiff_base-form_aldolases_AS"/>
</dbReference>
<dbReference type="RefSeq" id="WP_100257803.1">
    <property type="nucleotide sequence ID" value="NZ_CP011797.1"/>
</dbReference>
<name>A0A2K8KSG5_9GAMM</name>
<dbReference type="OrthoDB" id="6142028at2"/>
<dbReference type="PANTHER" id="PTHR42849">
    <property type="entry name" value="N-ACETYLNEURAMINATE LYASE"/>
    <property type="match status" value="1"/>
</dbReference>
<evidence type="ECO:0000256" key="4">
    <source>
        <dbReference type="PIRSR" id="PIRSR001365-1"/>
    </source>
</evidence>
<organism evidence="6 7">
    <name type="scientific">Reinekea forsetii</name>
    <dbReference type="NCBI Taxonomy" id="1336806"/>
    <lineage>
        <taxon>Bacteria</taxon>
        <taxon>Pseudomonadati</taxon>
        <taxon>Pseudomonadota</taxon>
        <taxon>Gammaproteobacteria</taxon>
        <taxon>Oceanospirillales</taxon>
        <taxon>Saccharospirillaceae</taxon>
        <taxon>Reinekea</taxon>
    </lineage>
</organism>
<comment type="similarity">
    <text evidence="3">Belongs to the DapA family.</text>
</comment>
<dbReference type="SMART" id="SM01130">
    <property type="entry name" value="DHDPS"/>
    <property type="match status" value="1"/>
</dbReference>
<dbReference type="GO" id="GO:0005829">
    <property type="term" value="C:cytosol"/>
    <property type="evidence" value="ECO:0007669"/>
    <property type="project" value="TreeGrafter"/>
</dbReference>
<evidence type="ECO:0000256" key="1">
    <source>
        <dbReference type="ARBA" id="ARBA00023239"/>
    </source>
</evidence>
<dbReference type="InterPro" id="IPR013785">
    <property type="entry name" value="Aldolase_TIM"/>
</dbReference>
<dbReference type="Gene3D" id="3.20.20.70">
    <property type="entry name" value="Aldolase class I"/>
    <property type="match status" value="1"/>
</dbReference>
<dbReference type="InterPro" id="IPR002220">
    <property type="entry name" value="DapA-like"/>
</dbReference>
<dbReference type="Proteomes" id="UP000229757">
    <property type="component" value="Chromosome"/>
</dbReference>
<feature type="binding site" evidence="5">
    <location>
        <position position="206"/>
    </location>
    <ligand>
        <name>pyruvate</name>
        <dbReference type="ChEBI" id="CHEBI:15361"/>
    </ligand>
</feature>
<evidence type="ECO:0000256" key="5">
    <source>
        <dbReference type="PIRSR" id="PIRSR001365-2"/>
    </source>
</evidence>